<evidence type="ECO:0008006" key="4">
    <source>
        <dbReference type="Google" id="ProtNLM"/>
    </source>
</evidence>
<evidence type="ECO:0000313" key="3">
    <source>
        <dbReference type="Proteomes" id="UP001595536"/>
    </source>
</evidence>
<feature type="chain" id="PRO_5045887893" description="Autotransporter outer membrane beta-barrel domain-containing protein" evidence="1">
    <location>
        <begin position="29"/>
        <end position="475"/>
    </location>
</feature>
<reference evidence="3" key="1">
    <citation type="journal article" date="2019" name="Int. J. Syst. Evol. Microbiol.">
        <title>The Global Catalogue of Microorganisms (GCM) 10K type strain sequencing project: providing services to taxonomists for standard genome sequencing and annotation.</title>
        <authorList>
            <consortium name="The Broad Institute Genomics Platform"/>
            <consortium name="The Broad Institute Genome Sequencing Center for Infectious Disease"/>
            <person name="Wu L."/>
            <person name="Ma J."/>
        </authorList>
    </citation>
    <scope>NUCLEOTIDE SEQUENCE [LARGE SCALE GENOMIC DNA]</scope>
    <source>
        <strain evidence="3">CCM 7941</strain>
    </source>
</reference>
<proteinExistence type="predicted"/>
<name>A0ABV7LIE3_9HYPH</name>
<sequence>MATRKAAFLSSAAALTFLPFIATTPAHADNECGAAAPEVTCTDAGLNPYAGGITYDAPAGGMTLNIGPDIFVNRTPGSDSDGVQLHGAGADLLTINIASGAVIRTEGTLADSVEAYTTANDSLYISSAGQISVTVPPPGGLNPGRGTSGLFAWADSATGTGDITVRQLETGSTLASGFEATGLYGLHKGLGSVTVINDGVATTNGLRGYGLVAFVTGDNPDAAGHAHTHVTQTGFVSTSGEEGVGAYSLNGGLGAASVLVEGHIRTANSYGDATLAYVNNTASAAAASIRYASTASILTGGFMASGGWALQRGLGEVSISSEGDIRTEGDQAPGLYSSITNALNTASNSIVLAGDATVTTGGDQSTGVEAVHSGGGPTVISLQDRARIVTAGALAHGAVGRGEGGPVTLAVGPDASVSVAGAEAHAVRGLSASQDVAVSVAGAATSSGEFGVGVTAFAGAMAAVDVAAGASVTGG</sequence>
<comment type="caution">
    <text evidence="2">The sequence shown here is derived from an EMBL/GenBank/DDBJ whole genome shotgun (WGS) entry which is preliminary data.</text>
</comment>
<dbReference type="Proteomes" id="UP001595536">
    <property type="component" value="Unassembled WGS sequence"/>
</dbReference>
<organism evidence="2 3">
    <name type="scientific">Camelimonas abortus</name>
    <dbReference type="NCBI Taxonomy" id="1017184"/>
    <lineage>
        <taxon>Bacteria</taxon>
        <taxon>Pseudomonadati</taxon>
        <taxon>Pseudomonadota</taxon>
        <taxon>Alphaproteobacteria</taxon>
        <taxon>Hyphomicrobiales</taxon>
        <taxon>Chelatococcaceae</taxon>
        <taxon>Camelimonas</taxon>
    </lineage>
</organism>
<feature type="signal peptide" evidence="1">
    <location>
        <begin position="1"/>
        <end position="28"/>
    </location>
</feature>
<dbReference type="EMBL" id="JBHRUV010000112">
    <property type="protein sequence ID" value="MFC3267342.1"/>
    <property type="molecule type" value="Genomic_DNA"/>
</dbReference>
<protein>
    <recommendedName>
        <fullName evidence="4">Autotransporter outer membrane beta-barrel domain-containing protein</fullName>
    </recommendedName>
</protein>
<keyword evidence="3" id="KW-1185">Reference proteome</keyword>
<accession>A0ABV7LIE3</accession>
<evidence type="ECO:0000313" key="2">
    <source>
        <dbReference type="EMBL" id="MFC3267342.1"/>
    </source>
</evidence>
<gene>
    <name evidence="2" type="ORF">ACFOEX_13445</name>
</gene>
<dbReference type="RefSeq" id="WP_376828708.1">
    <property type="nucleotide sequence ID" value="NZ_JBHLWR010000004.1"/>
</dbReference>
<keyword evidence="1" id="KW-0732">Signal</keyword>
<evidence type="ECO:0000256" key="1">
    <source>
        <dbReference type="SAM" id="SignalP"/>
    </source>
</evidence>